<comment type="function">
    <text evidence="9">Regulates membrane-cell wall junctions and localized cell wall deposition. Required for establishment of the Casparian strip membrane domain (CSD) and the subsequent formation of Casparian strips, a cell wall modification of the root endodermis that determines an apoplastic barrier between the intraorganismal apoplasm and the extraorganismal apoplasm and prevents lateral diffusion.</text>
</comment>
<keyword evidence="5 10" id="KW-0812">Transmembrane</keyword>
<accession>I1GUX8</accession>
<keyword evidence="4 10" id="KW-1003">Cell membrane</keyword>
<evidence type="ECO:0000256" key="4">
    <source>
        <dbReference type="ARBA" id="ARBA00022475"/>
    </source>
</evidence>
<dbReference type="EnsemblPlants" id="KQK16508">
    <property type="protein sequence ID" value="KQK16508"/>
    <property type="gene ID" value="BRADI_1g29070v3"/>
</dbReference>
<evidence type="ECO:0000256" key="11">
    <source>
        <dbReference type="SAM" id="MobiDB-lite"/>
    </source>
</evidence>
<dbReference type="InterPro" id="IPR006702">
    <property type="entry name" value="CASP_dom"/>
</dbReference>
<keyword evidence="15" id="KW-1185">Reference proteome</keyword>
<dbReference type="EMBL" id="CM000880">
    <property type="protein sequence ID" value="KQK16508.1"/>
    <property type="molecule type" value="Genomic_DNA"/>
</dbReference>
<evidence type="ECO:0000256" key="7">
    <source>
        <dbReference type="ARBA" id="ARBA00023136"/>
    </source>
</evidence>
<name>I1GUX8_BRADI</name>
<reference evidence="14" key="3">
    <citation type="submission" date="2018-08" db="UniProtKB">
        <authorList>
            <consortium name="EnsemblPlants"/>
        </authorList>
    </citation>
    <scope>IDENTIFICATION</scope>
    <source>
        <strain evidence="14">cv. Bd21</strain>
    </source>
</reference>
<keyword evidence="8" id="KW-0961">Cell wall biogenesis/degradation</keyword>
<protein>
    <recommendedName>
        <fullName evidence="10">CASP-like protein</fullName>
    </recommendedName>
</protein>
<evidence type="ECO:0000256" key="2">
    <source>
        <dbReference type="ARBA" id="ARBA00007651"/>
    </source>
</evidence>
<sequence length="198" mass="20846">MATAEDSGKTTLESGHAPAASAPPVSLFSADLVLRLLLFAASLSALVMLLTAKQTAIVSVVLTPPFRLAPVAAQFKDSPALIYLLVALCVTCLYSLLSAACSLKSISMSSVCSAKTLFLLILLDVFYAAIMASATGTAGAVAWVGLKGNSHTRWNKICNLYDKFCRHVGASTFLAIVNSLILILLAVLNAYSLYGRSR</sequence>
<dbReference type="NCBIfam" id="TIGR01569">
    <property type="entry name" value="A_tha_TIGR01569"/>
    <property type="match status" value="1"/>
</dbReference>
<dbReference type="GO" id="GO:0071555">
    <property type="term" value="P:cell wall organization"/>
    <property type="evidence" value="ECO:0007669"/>
    <property type="project" value="UniProtKB-KW"/>
</dbReference>
<feature type="transmembrane region" description="Helical" evidence="10">
    <location>
        <begin position="32"/>
        <end position="50"/>
    </location>
</feature>
<dbReference type="InterPro" id="IPR044173">
    <property type="entry name" value="CASPL"/>
</dbReference>
<proteinExistence type="inferred from homology"/>
<dbReference type="Gramene" id="KQK16508">
    <property type="protein sequence ID" value="KQK16508"/>
    <property type="gene ID" value="BRADI_1g29070v3"/>
</dbReference>
<dbReference type="PANTHER" id="PTHR36488">
    <property type="entry name" value="CASP-LIKE PROTEIN 1U1"/>
    <property type="match status" value="1"/>
</dbReference>
<dbReference type="GeneID" id="100825695"/>
<feature type="domain" description="Casparian strip membrane protein" evidence="12">
    <location>
        <begin position="29"/>
        <end position="180"/>
    </location>
</feature>
<feature type="transmembrane region" description="Helical" evidence="10">
    <location>
        <begin position="117"/>
        <end position="146"/>
    </location>
</feature>
<evidence type="ECO:0000256" key="5">
    <source>
        <dbReference type="ARBA" id="ARBA00022692"/>
    </source>
</evidence>
<feature type="transmembrane region" description="Helical" evidence="10">
    <location>
        <begin position="173"/>
        <end position="194"/>
    </location>
</feature>
<evidence type="ECO:0000256" key="6">
    <source>
        <dbReference type="ARBA" id="ARBA00022989"/>
    </source>
</evidence>
<reference evidence="13" key="2">
    <citation type="submission" date="2017-06" db="EMBL/GenBank/DDBJ databases">
        <title>WGS assembly of Brachypodium distachyon.</title>
        <authorList>
            <consortium name="The International Brachypodium Initiative"/>
            <person name="Lucas S."/>
            <person name="Harmon-Smith M."/>
            <person name="Lail K."/>
            <person name="Tice H."/>
            <person name="Grimwood J."/>
            <person name="Bruce D."/>
            <person name="Barry K."/>
            <person name="Shu S."/>
            <person name="Lindquist E."/>
            <person name="Wang M."/>
            <person name="Pitluck S."/>
            <person name="Vogel J.P."/>
            <person name="Garvin D.F."/>
            <person name="Mockler T.C."/>
            <person name="Schmutz J."/>
            <person name="Rokhsar D."/>
            <person name="Bevan M.W."/>
        </authorList>
    </citation>
    <scope>NUCLEOTIDE SEQUENCE</scope>
    <source>
        <strain evidence="13">Bd21</strain>
    </source>
</reference>
<reference evidence="13 14" key="1">
    <citation type="journal article" date="2010" name="Nature">
        <title>Genome sequencing and analysis of the model grass Brachypodium distachyon.</title>
        <authorList>
            <consortium name="International Brachypodium Initiative"/>
        </authorList>
    </citation>
    <scope>NUCLEOTIDE SEQUENCE [LARGE SCALE GENOMIC DNA]</scope>
    <source>
        <strain evidence="13">Bd21</strain>
        <strain evidence="14">cv. Bd21</strain>
    </source>
</reference>
<evidence type="ECO:0000313" key="15">
    <source>
        <dbReference type="Proteomes" id="UP000008810"/>
    </source>
</evidence>
<evidence type="ECO:0000259" key="12">
    <source>
        <dbReference type="Pfam" id="PF04535"/>
    </source>
</evidence>
<dbReference type="PANTHER" id="PTHR36488:SF8">
    <property type="entry name" value="CASP-LIKE PROTEIN 1U1"/>
    <property type="match status" value="1"/>
</dbReference>
<feature type="region of interest" description="Disordered" evidence="11">
    <location>
        <begin position="1"/>
        <end position="22"/>
    </location>
</feature>
<dbReference type="OMA" id="RHIGSSI"/>
<gene>
    <name evidence="14" type="primary">LOC100825695</name>
    <name evidence="13" type="ORF">BRADI_1g29070v3</name>
</gene>
<evidence type="ECO:0000256" key="8">
    <source>
        <dbReference type="ARBA" id="ARBA00023316"/>
    </source>
</evidence>
<dbReference type="InterPro" id="IPR006459">
    <property type="entry name" value="CASP/CASPL"/>
</dbReference>
<dbReference type="KEGG" id="bdi:100825695"/>
<dbReference type="GO" id="GO:0005886">
    <property type="term" value="C:plasma membrane"/>
    <property type="evidence" value="ECO:0007669"/>
    <property type="project" value="UniProtKB-SubCell"/>
</dbReference>
<evidence type="ECO:0000313" key="14">
    <source>
        <dbReference type="EnsemblPlants" id="KQK16508"/>
    </source>
</evidence>
<comment type="subcellular location">
    <subcellularLocation>
        <location evidence="1 10">Cell membrane</location>
        <topology evidence="1 10">Multi-pass membrane protein</topology>
    </subcellularLocation>
</comment>
<comment type="similarity">
    <text evidence="2 10">Belongs to the Casparian strip membrane proteins (CASP) family.</text>
</comment>
<feature type="transmembrane region" description="Helical" evidence="10">
    <location>
        <begin position="81"/>
        <end position="105"/>
    </location>
</feature>
<dbReference type="eggNOG" id="ENOG502S2UF">
    <property type="taxonomic scope" value="Eukaryota"/>
</dbReference>
<dbReference type="STRING" id="15368.I1GUX8"/>
<keyword evidence="7 10" id="KW-0472">Membrane</keyword>
<dbReference type="RefSeq" id="XP_003563200.1">
    <property type="nucleotide sequence ID" value="XM_003563152.3"/>
</dbReference>
<dbReference type="AlphaFoldDB" id="I1GUX8"/>
<evidence type="ECO:0000256" key="10">
    <source>
        <dbReference type="RuleBase" id="RU361233"/>
    </source>
</evidence>
<keyword evidence="6 10" id="KW-1133">Transmembrane helix</keyword>
<dbReference type="HOGENOM" id="CLU_066104_1_2_1"/>
<comment type="subunit">
    <text evidence="3 10">Homodimer and heterodimers.</text>
</comment>
<dbReference type="Proteomes" id="UP000008810">
    <property type="component" value="Chromosome 1"/>
</dbReference>
<evidence type="ECO:0000256" key="9">
    <source>
        <dbReference type="ARBA" id="ARBA00025302"/>
    </source>
</evidence>
<organism evidence="13">
    <name type="scientific">Brachypodium distachyon</name>
    <name type="common">Purple false brome</name>
    <name type="synonym">Trachynia distachya</name>
    <dbReference type="NCBI Taxonomy" id="15368"/>
    <lineage>
        <taxon>Eukaryota</taxon>
        <taxon>Viridiplantae</taxon>
        <taxon>Streptophyta</taxon>
        <taxon>Embryophyta</taxon>
        <taxon>Tracheophyta</taxon>
        <taxon>Spermatophyta</taxon>
        <taxon>Magnoliopsida</taxon>
        <taxon>Liliopsida</taxon>
        <taxon>Poales</taxon>
        <taxon>Poaceae</taxon>
        <taxon>BOP clade</taxon>
        <taxon>Pooideae</taxon>
        <taxon>Stipodae</taxon>
        <taxon>Brachypodieae</taxon>
        <taxon>Brachypodium</taxon>
    </lineage>
</organism>
<evidence type="ECO:0000256" key="1">
    <source>
        <dbReference type="ARBA" id="ARBA00004651"/>
    </source>
</evidence>
<evidence type="ECO:0000256" key="3">
    <source>
        <dbReference type="ARBA" id="ARBA00011489"/>
    </source>
</evidence>
<evidence type="ECO:0000313" key="13">
    <source>
        <dbReference type="EMBL" id="KQK16508.1"/>
    </source>
</evidence>
<dbReference type="OrthoDB" id="1926504at2759"/>
<dbReference type="Pfam" id="PF04535">
    <property type="entry name" value="CASP_dom"/>
    <property type="match status" value="1"/>
</dbReference>